<sequence length="169" mass="18595">MNSLLQNSIQTSCSLSDSSLTQFFPDPAQFEPAKTFKPLSRWASIKIGTLEARLENLQQRLNKSRHSLPPRSVVLLASRVFGYNGWSSRVCNCAVTNISGEAEKYTVSHTAEVEVILSDGTKSRANGYGKATNLPKARAYNKSIKEATTQATMRAILGLVVVMEEADKR</sequence>
<dbReference type="PANTHER" id="PTHR12132:SF2">
    <property type="entry name" value="DNA REPAIR PROTEIN RAD59"/>
    <property type="match status" value="1"/>
</dbReference>
<dbReference type="VEuPathDB" id="FungiDB:PGUG_04172"/>
<name>A5DLM1_PICGU</name>
<comment type="similarity">
    <text evidence="1">Belongs to the RAD52 family.</text>
</comment>
<evidence type="ECO:0000313" key="5">
    <source>
        <dbReference type="EMBL" id="EDK40074.2"/>
    </source>
</evidence>
<dbReference type="Gene3D" id="3.30.390.80">
    <property type="entry name" value="DNA repair protein Rad52/59/22"/>
    <property type="match status" value="1"/>
</dbReference>
<keyword evidence="3" id="KW-0233">DNA recombination</keyword>
<dbReference type="STRING" id="294746.A5DLM1"/>
<keyword evidence="6" id="KW-1185">Reference proteome</keyword>
<evidence type="ECO:0000256" key="2">
    <source>
        <dbReference type="ARBA" id="ARBA00022763"/>
    </source>
</evidence>
<evidence type="ECO:0008006" key="7">
    <source>
        <dbReference type="Google" id="ProtNLM"/>
    </source>
</evidence>
<proteinExistence type="inferred from homology"/>
<dbReference type="EMBL" id="CH408159">
    <property type="protein sequence ID" value="EDK40074.2"/>
    <property type="molecule type" value="Genomic_DNA"/>
</dbReference>
<dbReference type="InterPro" id="IPR042525">
    <property type="entry name" value="Rad52_Rad59_Rad22_sf"/>
</dbReference>
<evidence type="ECO:0000256" key="1">
    <source>
        <dbReference type="ARBA" id="ARBA00006638"/>
    </source>
</evidence>
<dbReference type="eggNOG" id="KOG4141">
    <property type="taxonomic scope" value="Eukaryota"/>
</dbReference>
<keyword evidence="4" id="KW-0234">DNA repair</keyword>
<dbReference type="InParanoid" id="A5DLM1"/>
<dbReference type="KEGG" id="pgu:PGUG_04172"/>
<protein>
    <recommendedName>
        <fullName evidence="7">DNA repair protein RAD59</fullName>
    </recommendedName>
</protein>
<evidence type="ECO:0000313" key="6">
    <source>
        <dbReference type="Proteomes" id="UP000001997"/>
    </source>
</evidence>
<dbReference type="SUPFAM" id="SSF54768">
    <property type="entry name" value="dsRNA-binding domain-like"/>
    <property type="match status" value="1"/>
</dbReference>
<dbReference type="PANTHER" id="PTHR12132">
    <property type="entry name" value="DNA REPAIR AND RECOMBINATION PROTEIN RAD52, RAD59"/>
    <property type="match status" value="1"/>
</dbReference>
<accession>A5DLM1</accession>
<dbReference type="OMA" id="WAITRIG"/>
<dbReference type="HOGENOM" id="CLU_1579101_0_0_1"/>
<dbReference type="InterPro" id="IPR007232">
    <property type="entry name" value="Rad52_Rad59_Rad22"/>
</dbReference>
<dbReference type="FunCoup" id="A5DLM1">
    <property type="interactions" value="114"/>
</dbReference>
<dbReference type="OrthoDB" id="206565at2759"/>
<evidence type="ECO:0000256" key="4">
    <source>
        <dbReference type="ARBA" id="ARBA00023204"/>
    </source>
</evidence>
<organism evidence="5 6">
    <name type="scientific">Meyerozyma guilliermondii (strain ATCC 6260 / CBS 566 / DSM 6381 / JCM 1539 / NBRC 10279 / NRRL Y-324)</name>
    <name type="common">Yeast</name>
    <name type="synonym">Candida guilliermondii</name>
    <dbReference type="NCBI Taxonomy" id="294746"/>
    <lineage>
        <taxon>Eukaryota</taxon>
        <taxon>Fungi</taxon>
        <taxon>Dikarya</taxon>
        <taxon>Ascomycota</taxon>
        <taxon>Saccharomycotina</taxon>
        <taxon>Pichiomycetes</taxon>
        <taxon>Debaryomycetaceae</taxon>
        <taxon>Meyerozyma</taxon>
    </lineage>
</organism>
<dbReference type="GO" id="GO:0045002">
    <property type="term" value="P:double-strand break repair via single-strand annealing"/>
    <property type="evidence" value="ECO:0007669"/>
    <property type="project" value="TreeGrafter"/>
</dbReference>
<dbReference type="RefSeq" id="XP_001483443.2">
    <property type="nucleotide sequence ID" value="XM_001483393.1"/>
</dbReference>
<dbReference type="GO" id="GO:0005634">
    <property type="term" value="C:nucleus"/>
    <property type="evidence" value="ECO:0007669"/>
    <property type="project" value="TreeGrafter"/>
</dbReference>
<dbReference type="GO" id="GO:0000724">
    <property type="term" value="P:double-strand break repair via homologous recombination"/>
    <property type="evidence" value="ECO:0007669"/>
    <property type="project" value="TreeGrafter"/>
</dbReference>
<dbReference type="Pfam" id="PF04098">
    <property type="entry name" value="Rad52_Rad22"/>
    <property type="match status" value="1"/>
</dbReference>
<keyword evidence="2" id="KW-0227">DNA damage</keyword>
<gene>
    <name evidence="5" type="ORF">PGUG_04172</name>
</gene>
<dbReference type="GO" id="GO:0006312">
    <property type="term" value="P:mitotic recombination"/>
    <property type="evidence" value="ECO:0007669"/>
    <property type="project" value="TreeGrafter"/>
</dbReference>
<evidence type="ECO:0000256" key="3">
    <source>
        <dbReference type="ARBA" id="ARBA00023172"/>
    </source>
</evidence>
<dbReference type="GeneID" id="5125602"/>
<dbReference type="InterPro" id="IPR041247">
    <property type="entry name" value="Rad52_fam"/>
</dbReference>
<dbReference type="AlphaFoldDB" id="A5DLM1"/>
<dbReference type="Proteomes" id="UP000001997">
    <property type="component" value="Unassembled WGS sequence"/>
</dbReference>
<reference evidence="5 6" key="1">
    <citation type="journal article" date="2009" name="Nature">
        <title>Evolution of pathogenicity and sexual reproduction in eight Candida genomes.</title>
        <authorList>
            <person name="Butler G."/>
            <person name="Rasmussen M.D."/>
            <person name="Lin M.F."/>
            <person name="Santos M.A."/>
            <person name="Sakthikumar S."/>
            <person name="Munro C.A."/>
            <person name="Rheinbay E."/>
            <person name="Grabherr M."/>
            <person name="Forche A."/>
            <person name="Reedy J.L."/>
            <person name="Agrafioti I."/>
            <person name="Arnaud M.B."/>
            <person name="Bates S."/>
            <person name="Brown A.J."/>
            <person name="Brunke S."/>
            <person name="Costanzo M.C."/>
            <person name="Fitzpatrick D.A."/>
            <person name="de Groot P.W."/>
            <person name="Harris D."/>
            <person name="Hoyer L.L."/>
            <person name="Hube B."/>
            <person name="Klis F.M."/>
            <person name="Kodira C."/>
            <person name="Lennard N."/>
            <person name="Logue M.E."/>
            <person name="Martin R."/>
            <person name="Neiman A.M."/>
            <person name="Nikolaou E."/>
            <person name="Quail M.A."/>
            <person name="Quinn J."/>
            <person name="Santos M.C."/>
            <person name="Schmitzberger F.F."/>
            <person name="Sherlock G."/>
            <person name="Shah P."/>
            <person name="Silverstein K.A."/>
            <person name="Skrzypek M.S."/>
            <person name="Soll D."/>
            <person name="Staggs R."/>
            <person name="Stansfield I."/>
            <person name="Stumpf M.P."/>
            <person name="Sudbery P.E."/>
            <person name="Srikantha T."/>
            <person name="Zeng Q."/>
            <person name="Berman J."/>
            <person name="Berriman M."/>
            <person name="Heitman J."/>
            <person name="Gow N.A."/>
            <person name="Lorenz M.C."/>
            <person name="Birren B.W."/>
            <person name="Kellis M."/>
            <person name="Cuomo C.A."/>
        </authorList>
    </citation>
    <scope>NUCLEOTIDE SEQUENCE [LARGE SCALE GENOMIC DNA]</scope>
    <source>
        <strain evidence="6">ATCC 6260 / CBS 566 / DSM 6381 / JCM 1539 / NBRC 10279 / NRRL Y-324</strain>
    </source>
</reference>